<sequence length="553" mass="61178">MSLARRLLGTHLLGTRWPRWDERTGAGWLLSRSERGNPATDLPAWTGGNTVRLLPHGDAYFGELARELAATGPGDLVLVAGWRMDADQRLGPHTTDQRLGPHTTVAQALVASARRGALVRGLVWRSHPSWIVGSRAENLQVARRVNRAGGQVLLDHRIRSLGSHHQKFVVVRRPGDPARDVAFVGGLDLARSRNDDLEHGGDPLRRKFAEAYGPTPAWHDVQVAVRGPAVRDVEEVFRERWSDPAPMTWLPWQRLHDALSGLPQRTSPLPAPAPAPPAQGQDRVQLLRTYPRRRADGYPFAPDGEFSVARGFVKAMEQAQHLVYIEDQYLWSAEVGRILDAALRRAPELRILAVCPRYPDQEGLLKVPPSLLGQGLVLRTLSPRVRDRVTLLDLENAAGRPIYVHAKLCVIDDVWACVGSANLNRRSWTHDSELSVAVTDGGDADTADRPGGTFARELRLRLMREHLGRAGGGVDDGDDLADAAQAVRVLQASAAALDSWYDGGRQGPRPPGRLRSRLPERGAAWQRALVRPFYHAAFDPDGRPPGKRLRRRY</sequence>
<dbReference type="SUPFAM" id="SSF56024">
    <property type="entry name" value="Phospholipase D/nuclease"/>
    <property type="match status" value="2"/>
</dbReference>
<dbReference type="Pfam" id="PF13091">
    <property type="entry name" value="PLDc_2"/>
    <property type="match status" value="1"/>
</dbReference>
<keyword evidence="2" id="KW-0677">Repeat</keyword>
<organism evidence="7 8">
    <name type="scientific">Citricoccus parietis</name>
    <dbReference type="NCBI Taxonomy" id="592307"/>
    <lineage>
        <taxon>Bacteria</taxon>
        <taxon>Bacillati</taxon>
        <taxon>Actinomycetota</taxon>
        <taxon>Actinomycetes</taxon>
        <taxon>Micrococcales</taxon>
        <taxon>Micrococcaceae</taxon>
        <taxon>Citricoccus</taxon>
    </lineage>
</organism>
<evidence type="ECO:0000256" key="3">
    <source>
        <dbReference type="ARBA" id="ARBA00022801"/>
    </source>
</evidence>
<dbReference type="PANTHER" id="PTHR18896:SF76">
    <property type="entry name" value="PHOSPHOLIPASE"/>
    <property type="match status" value="1"/>
</dbReference>
<dbReference type="Proteomes" id="UP001589766">
    <property type="component" value="Unassembled WGS sequence"/>
</dbReference>
<evidence type="ECO:0000313" key="8">
    <source>
        <dbReference type="Proteomes" id="UP001589766"/>
    </source>
</evidence>
<dbReference type="RefSeq" id="WP_378039801.1">
    <property type="nucleotide sequence ID" value="NZ_JBHLWH010000005.1"/>
</dbReference>
<dbReference type="InterPro" id="IPR025202">
    <property type="entry name" value="PLD-like_dom"/>
</dbReference>
<reference evidence="7 8" key="1">
    <citation type="submission" date="2024-09" db="EMBL/GenBank/DDBJ databases">
        <authorList>
            <person name="Sun Q."/>
            <person name="Mori K."/>
        </authorList>
    </citation>
    <scope>NUCLEOTIDE SEQUENCE [LARGE SCALE GENOMIC DNA]</scope>
    <source>
        <strain evidence="7 8">CCM 7609</strain>
    </source>
</reference>
<gene>
    <name evidence="7" type="ORF">ACFFIO_00890</name>
</gene>
<feature type="domain" description="PLD phosphodiesterase" evidence="6">
    <location>
        <begin position="160"/>
        <end position="193"/>
    </location>
</feature>
<dbReference type="Gene3D" id="3.30.870.10">
    <property type="entry name" value="Endonuclease Chain A"/>
    <property type="match status" value="2"/>
</dbReference>
<evidence type="ECO:0000313" key="7">
    <source>
        <dbReference type="EMBL" id="MFC0247055.1"/>
    </source>
</evidence>
<evidence type="ECO:0000256" key="4">
    <source>
        <dbReference type="ARBA" id="ARBA00023098"/>
    </source>
</evidence>
<proteinExistence type="predicted"/>
<keyword evidence="4" id="KW-0443">Lipid metabolism</keyword>
<name>A0ABV6F1U3_9MICC</name>
<dbReference type="PROSITE" id="PS50035">
    <property type="entry name" value="PLD"/>
    <property type="match status" value="2"/>
</dbReference>
<evidence type="ECO:0000259" key="6">
    <source>
        <dbReference type="PROSITE" id="PS50035"/>
    </source>
</evidence>
<keyword evidence="3" id="KW-0378">Hydrolase</keyword>
<accession>A0ABV6F1U3</accession>
<feature type="region of interest" description="Disordered" evidence="5">
    <location>
        <begin position="261"/>
        <end position="281"/>
    </location>
</feature>
<dbReference type="SMART" id="SM00155">
    <property type="entry name" value="PLDc"/>
    <property type="match status" value="2"/>
</dbReference>
<keyword evidence="8" id="KW-1185">Reference proteome</keyword>
<comment type="catalytic activity">
    <reaction evidence="1">
        <text>a 1,2-diacyl-sn-glycero-3-phosphocholine + H2O = a 1,2-diacyl-sn-glycero-3-phosphate + choline + H(+)</text>
        <dbReference type="Rhea" id="RHEA:14445"/>
        <dbReference type="ChEBI" id="CHEBI:15354"/>
        <dbReference type="ChEBI" id="CHEBI:15377"/>
        <dbReference type="ChEBI" id="CHEBI:15378"/>
        <dbReference type="ChEBI" id="CHEBI:57643"/>
        <dbReference type="ChEBI" id="CHEBI:58608"/>
        <dbReference type="EC" id="3.1.4.4"/>
    </reaction>
</comment>
<dbReference type="InterPro" id="IPR015679">
    <property type="entry name" value="PLipase_D_fam"/>
</dbReference>
<evidence type="ECO:0000256" key="1">
    <source>
        <dbReference type="ARBA" id="ARBA00000798"/>
    </source>
</evidence>
<protein>
    <submittedName>
        <fullName evidence="7">Phospholipase D family protein</fullName>
    </submittedName>
</protein>
<evidence type="ECO:0000256" key="5">
    <source>
        <dbReference type="SAM" id="MobiDB-lite"/>
    </source>
</evidence>
<dbReference type="CDD" id="cd09105">
    <property type="entry name" value="PLDc_vPLD1_2_like_2"/>
    <property type="match status" value="1"/>
</dbReference>
<comment type="caution">
    <text evidence="7">The sequence shown here is derived from an EMBL/GenBank/DDBJ whole genome shotgun (WGS) entry which is preliminary data.</text>
</comment>
<dbReference type="EMBL" id="JBHLWH010000005">
    <property type="protein sequence ID" value="MFC0247055.1"/>
    <property type="molecule type" value="Genomic_DNA"/>
</dbReference>
<feature type="domain" description="PLD phosphodiesterase" evidence="6">
    <location>
        <begin position="400"/>
        <end position="427"/>
    </location>
</feature>
<dbReference type="PANTHER" id="PTHR18896">
    <property type="entry name" value="PHOSPHOLIPASE D"/>
    <property type="match status" value="1"/>
</dbReference>
<dbReference type="InterPro" id="IPR001736">
    <property type="entry name" value="PLipase_D/transphosphatidylase"/>
</dbReference>
<evidence type="ECO:0000256" key="2">
    <source>
        <dbReference type="ARBA" id="ARBA00022737"/>
    </source>
</evidence>